<dbReference type="PANTHER" id="PTHR21666">
    <property type="entry name" value="PEPTIDASE-RELATED"/>
    <property type="match status" value="1"/>
</dbReference>
<comment type="caution">
    <text evidence="5">The sequence shown here is derived from an EMBL/GenBank/DDBJ whole genome shotgun (WGS) entry which is preliminary data.</text>
</comment>
<evidence type="ECO:0000259" key="4">
    <source>
        <dbReference type="PROSITE" id="PS51782"/>
    </source>
</evidence>
<dbReference type="Pfam" id="PF01476">
    <property type="entry name" value="LysM"/>
    <property type="match status" value="1"/>
</dbReference>
<feature type="domain" description="LysM" evidence="4">
    <location>
        <begin position="49"/>
        <end position="93"/>
    </location>
</feature>
<dbReference type="InterPro" id="IPR011055">
    <property type="entry name" value="Dup_hybrid_motif"/>
</dbReference>
<dbReference type="PROSITE" id="PS51782">
    <property type="entry name" value="LYSM"/>
    <property type="match status" value="1"/>
</dbReference>
<evidence type="ECO:0000256" key="3">
    <source>
        <dbReference type="SAM" id="SignalP"/>
    </source>
</evidence>
<evidence type="ECO:0000256" key="1">
    <source>
        <dbReference type="ARBA" id="ARBA00038420"/>
    </source>
</evidence>
<dbReference type="Proteomes" id="UP000709336">
    <property type="component" value="Unassembled WGS sequence"/>
</dbReference>
<sequence>MKGSRTINKTIWMTLCLLVLLSACAGRRAPAPLVLLDSQPVEEQGYTEPTYTVNRGETLYAIAWFTGKDYLDLARYNNLQPPYNIFPGQELKLNPVVASSRSSRSAGSKPRSTSGPTSANKSTNKVDRRKQQAYGESENNVNNQPVKVVSNTQPKTAKPAKNGFPGQVDKWVWPAYGKLVATFSAGENGSKGIDISAEKGSPIRAAATGKVVYAGNALRGYGNLIIIKHTDTFLSAYAHNDTITVREQQWVDAGQQIATMGNSGTNSVRLHFEVRYRGKSLDPMRYLPTSRP</sequence>
<dbReference type="InterPro" id="IPR050570">
    <property type="entry name" value="Cell_wall_metabolism_enzyme"/>
</dbReference>
<dbReference type="CDD" id="cd12797">
    <property type="entry name" value="M23_peptidase"/>
    <property type="match status" value="1"/>
</dbReference>
<dbReference type="CDD" id="cd00118">
    <property type="entry name" value="LysM"/>
    <property type="match status" value="1"/>
</dbReference>
<dbReference type="Gene3D" id="3.10.350.10">
    <property type="entry name" value="LysM domain"/>
    <property type="match status" value="1"/>
</dbReference>
<dbReference type="Pfam" id="PF01551">
    <property type="entry name" value="Peptidase_M23"/>
    <property type="match status" value="1"/>
</dbReference>
<feature type="compositionally biased region" description="Low complexity" evidence="2">
    <location>
        <begin position="99"/>
        <end position="114"/>
    </location>
</feature>
<gene>
    <name evidence="5" type="ORF">HCJ96_09765</name>
</gene>
<dbReference type="Gene3D" id="2.70.70.10">
    <property type="entry name" value="Glucose Permease (Domain IIA)"/>
    <property type="match status" value="1"/>
</dbReference>
<keyword evidence="3" id="KW-0732">Signal</keyword>
<organism evidence="5 6">
    <name type="scientific">Alteromonas ponticola</name>
    <dbReference type="NCBI Taxonomy" id="2720613"/>
    <lineage>
        <taxon>Bacteria</taxon>
        <taxon>Pseudomonadati</taxon>
        <taxon>Pseudomonadota</taxon>
        <taxon>Gammaproteobacteria</taxon>
        <taxon>Alteromonadales</taxon>
        <taxon>Alteromonadaceae</taxon>
        <taxon>Alteromonas/Salinimonas group</taxon>
        <taxon>Alteromonas</taxon>
    </lineage>
</organism>
<evidence type="ECO:0000313" key="6">
    <source>
        <dbReference type="Proteomes" id="UP000709336"/>
    </source>
</evidence>
<feature type="region of interest" description="Disordered" evidence="2">
    <location>
        <begin position="97"/>
        <end position="164"/>
    </location>
</feature>
<dbReference type="InterPro" id="IPR018392">
    <property type="entry name" value="LysM"/>
</dbReference>
<name>A0ABX1R1H5_9ALTE</name>
<feature type="chain" id="PRO_5046364537" evidence="3">
    <location>
        <begin position="26"/>
        <end position="292"/>
    </location>
</feature>
<dbReference type="EMBL" id="JAATNW010000005">
    <property type="protein sequence ID" value="NMH60304.1"/>
    <property type="molecule type" value="Genomic_DNA"/>
</dbReference>
<dbReference type="SUPFAM" id="SSF51261">
    <property type="entry name" value="Duplicated hybrid motif"/>
    <property type="match status" value="1"/>
</dbReference>
<feature type="compositionally biased region" description="Polar residues" evidence="2">
    <location>
        <begin position="137"/>
        <end position="155"/>
    </location>
</feature>
<evidence type="ECO:0000313" key="5">
    <source>
        <dbReference type="EMBL" id="NMH60304.1"/>
    </source>
</evidence>
<dbReference type="PANTHER" id="PTHR21666:SF263">
    <property type="entry name" value="MUREIN HYDROLASE ACTIVATOR NLPD"/>
    <property type="match status" value="1"/>
</dbReference>
<protein>
    <submittedName>
        <fullName evidence="5">Peptidoglycan DD-metalloendopeptidase family protein</fullName>
    </submittedName>
</protein>
<dbReference type="PROSITE" id="PS51257">
    <property type="entry name" value="PROKAR_LIPOPROTEIN"/>
    <property type="match status" value="1"/>
</dbReference>
<dbReference type="RefSeq" id="WP_169210869.1">
    <property type="nucleotide sequence ID" value="NZ_JAATNW010000005.1"/>
</dbReference>
<comment type="similarity">
    <text evidence="1">Belongs to the E.coli NlpD/Haemophilus LppB family.</text>
</comment>
<evidence type="ECO:0000256" key="2">
    <source>
        <dbReference type="SAM" id="MobiDB-lite"/>
    </source>
</evidence>
<dbReference type="SMART" id="SM00257">
    <property type="entry name" value="LysM"/>
    <property type="match status" value="1"/>
</dbReference>
<feature type="signal peptide" evidence="3">
    <location>
        <begin position="1"/>
        <end position="25"/>
    </location>
</feature>
<dbReference type="InterPro" id="IPR036779">
    <property type="entry name" value="LysM_dom_sf"/>
</dbReference>
<accession>A0ABX1R1H5</accession>
<dbReference type="InterPro" id="IPR016047">
    <property type="entry name" value="M23ase_b-sheet_dom"/>
</dbReference>
<keyword evidence="6" id="KW-1185">Reference proteome</keyword>
<reference evidence="5 6" key="1">
    <citation type="submission" date="2020-03" db="EMBL/GenBank/DDBJ databases">
        <title>Alteromonas ponticola sp. nov., isolated from seawater.</title>
        <authorList>
            <person name="Yoon J.-H."/>
            <person name="Kim Y.-O."/>
        </authorList>
    </citation>
    <scope>NUCLEOTIDE SEQUENCE [LARGE SCALE GENOMIC DNA]</scope>
    <source>
        <strain evidence="5 6">MYP5</strain>
    </source>
</reference>
<proteinExistence type="inferred from homology"/>